<protein>
    <submittedName>
        <fullName evidence="1">Uncharacterized protein</fullName>
    </submittedName>
</protein>
<sequence>MPKSDTVWTYNKSGEGLMSRTITKDEYG</sequence>
<evidence type="ECO:0000313" key="1">
    <source>
        <dbReference type="EMBL" id="SVC07102.1"/>
    </source>
</evidence>
<organism evidence="1">
    <name type="scientific">marine metagenome</name>
    <dbReference type="NCBI Taxonomy" id="408172"/>
    <lineage>
        <taxon>unclassified sequences</taxon>
        <taxon>metagenomes</taxon>
        <taxon>ecological metagenomes</taxon>
    </lineage>
</organism>
<proteinExistence type="predicted"/>
<dbReference type="EMBL" id="UINC01071864">
    <property type="protein sequence ID" value="SVC07102.1"/>
    <property type="molecule type" value="Genomic_DNA"/>
</dbReference>
<name>A0A382J6R4_9ZZZZ</name>
<accession>A0A382J6R4</accession>
<reference evidence="1" key="1">
    <citation type="submission" date="2018-05" db="EMBL/GenBank/DDBJ databases">
        <authorList>
            <person name="Lanie J.A."/>
            <person name="Ng W.-L."/>
            <person name="Kazmierczak K.M."/>
            <person name="Andrzejewski T.M."/>
            <person name="Davidsen T.M."/>
            <person name="Wayne K.J."/>
            <person name="Tettelin H."/>
            <person name="Glass J.I."/>
            <person name="Rusch D."/>
            <person name="Podicherti R."/>
            <person name="Tsui H.-C.T."/>
            <person name="Winkler M.E."/>
        </authorList>
    </citation>
    <scope>NUCLEOTIDE SEQUENCE</scope>
</reference>
<gene>
    <name evidence="1" type="ORF">METZ01_LOCUS259956</name>
</gene>
<feature type="non-terminal residue" evidence="1">
    <location>
        <position position="28"/>
    </location>
</feature>
<dbReference type="AlphaFoldDB" id="A0A382J6R4"/>